<dbReference type="Gene3D" id="2.60.60.20">
    <property type="entry name" value="PLAT/LH2 domain"/>
    <property type="match status" value="1"/>
</dbReference>
<dbReference type="PANTHER" id="PTHR31718:SF0">
    <property type="entry name" value="PLAT DOMAIN-CONTAINING PROTEIN 2"/>
    <property type="match status" value="1"/>
</dbReference>
<dbReference type="SUPFAM" id="SSF49723">
    <property type="entry name" value="Lipase/lipooxygenase domain (PLAT/LH2 domain)"/>
    <property type="match status" value="1"/>
</dbReference>
<accession>A0AAD4XUJ5</accession>
<dbReference type="PROSITE" id="PS50095">
    <property type="entry name" value="PLAT"/>
    <property type="match status" value="1"/>
</dbReference>
<comment type="caution">
    <text evidence="3">The sequence shown here is derived from an EMBL/GenBank/DDBJ whole genome shotgun (WGS) entry which is preliminary data.</text>
</comment>
<proteinExistence type="predicted"/>
<dbReference type="EMBL" id="JAJJMB010003142">
    <property type="protein sequence ID" value="KAI3949358.1"/>
    <property type="molecule type" value="Genomic_DNA"/>
</dbReference>
<gene>
    <name evidence="3" type="ORF">MKW98_023295</name>
</gene>
<keyword evidence="4" id="KW-1185">Reference proteome</keyword>
<protein>
    <recommendedName>
        <fullName evidence="2">PLAT domain-containing protein</fullName>
    </recommendedName>
</protein>
<dbReference type="AlphaFoldDB" id="A0AAD4XUJ5"/>
<evidence type="ECO:0000313" key="3">
    <source>
        <dbReference type="EMBL" id="KAI3949358.1"/>
    </source>
</evidence>
<feature type="non-terminal residue" evidence="3">
    <location>
        <position position="1"/>
    </location>
</feature>
<comment type="caution">
    <text evidence="1">Lacks conserved residue(s) required for the propagation of feature annotation.</text>
</comment>
<evidence type="ECO:0000313" key="4">
    <source>
        <dbReference type="Proteomes" id="UP001202328"/>
    </source>
</evidence>
<name>A0AAD4XUJ5_9MAGN</name>
<sequence>LSTILVCCSHTTIFRSAECYSTIFLYTKTGTNIGAGTDSNISLALYDSYGYHIVILNLEKWGGLMGPKHDYFENGNLDIFSNLGGCLKGPVCAITLASDGTGSLSSWYVEDLQVTSTGPRIPCAQKLFTIEQWLDLDTSPYKLSVTKNLCANVTSSASM</sequence>
<dbReference type="Proteomes" id="UP001202328">
    <property type="component" value="Unassembled WGS sequence"/>
</dbReference>
<dbReference type="InterPro" id="IPR001024">
    <property type="entry name" value="PLAT/LH2_dom"/>
</dbReference>
<reference evidence="3" key="1">
    <citation type="submission" date="2022-04" db="EMBL/GenBank/DDBJ databases">
        <title>A functionally conserved STORR gene fusion in Papaver species that diverged 16.8 million years ago.</title>
        <authorList>
            <person name="Catania T."/>
        </authorList>
    </citation>
    <scope>NUCLEOTIDE SEQUENCE</scope>
    <source>
        <strain evidence="3">S-188037</strain>
    </source>
</reference>
<dbReference type="PANTHER" id="PTHR31718">
    <property type="entry name" value="PLAT DOMAIN-CONTAINING PROTEIN"/>
    <property type="match status" value="1"/>
</dbReference>
<feature type="domain" description="PLAT" evidence="2">
    <location>
        <begin position="21"/>
        <end position="148"/>
    </location>
</feature>
<dbReference type="InterPro" id="IPR036392">
    <property type="entry name" value="PLAT/LH2_dom_sf"/>
</dbReference>
<organism evidence="3 4">
    <name type="scientific">Papaver atlanticum</name>
    <dbReference type="NCBI Taxonomy" id="357466"/>
    <lineage>
        <taxon>Eukaryota</taxon>
        <taxon>Viridiplantae</taxon>
        <taxon>Streptophyta</taxon>
        <taxon>Embryophyta</taxon>
        <taxon>Tracheophyta</taxon>
        <taxon>Spermatophyta</taxon>
        <taxon>Magnoliopsida</taxon>
        <taxon>Ranunculales</taxon>
        <taxon>Papaveraceae</taxon>
        <taxon>Papaveroideae</taxon>
        <taxon>Papaver</taxon>
    </lineage>
</organism>
<evidence type="ECO:0000256" key="1">
    <source>
        <dbReference type="PROSITE-ProRule" id="PRU00152"/>
    </source>
</evidence>
<evidence type="ECO:0000259" key="2">
    <source>
        <dbReference type="PROSITE" id="PS50095"/>
    </source>
</evidence>